<accession>A0ABQ0K3H6</accession>
<dbReference type="Proteomes" id="UP000032309">
    <property type="component" value="Unassembled WGS sequence"/>
</dbReference>
<proteinExistence type="predicted"/>
<reference evidence="2" key="1">
    <citation type="journal article" date="2015" name="Genome Announc.">
        <title>Draft Genome Sequence of an Anaerobic Ammonium-Oxidizing Bacterium, "Candidatus Brocadia sinica".</title>
        <authorList>
            <person name="Oshiki M."/>
            <person name="Shinyako-Hata K."/>
            <person name="Satoh H."/>
            <person name="Okabe S."/>
        </authorList>
    </citation>
    <scope>NUCLEOTIDE SEQUENCE [LARGE SCALE GENOMIC DNA]</scope>
    <source>
        <strain evidence="2">JPN1</strain>
    </source>
</reference>
<dbReference type="EMBL" id="BAFN01000001">
    <property type="protein sequence ID" value="GAN35279.1"/>
    <property type="molecule type" value="Genomic_DNA"/>
</dbReference>
<protein>
    <submittedName>
        <fullName evidence="1">Uncharacterized protein</fullName>
    </submittedName>
</protein>
<evidence type="ECO:0000313" key="2">
    <source>
        <dbReference type="Proteomes" id="UP000032309"/>
    </source>
</evidence>
<sequence length="56" mass="6568">MRLNVPQDIKNEFKGCIDVSIQPLLVPLLKFFEIISNIEIRPVQQISKVYKVRRSL</sequence>
<name>A0ABQ0K3H6_9BACT</name>
<gene>
    <name evidence="1" type="ORF">BROSI_A3828</name>
</gene>
<comment type="caution">
    <text evidence="1">The sequence shown here is derived from an EMBL/GenBank/DDBJ whole genome shotgun (WGS) entry which is preliminary data.</text>
</comment>
<organism evidence="1 2">
    <name type="scientific">Candidatus Brocadia sinica JPN1</name>
    <dbReference type="NCBI Taxonomy" id="1197129"/>
    <lineage>
        <taxon>Bacteria</taxon>
        <taxon>Pseudomonadati</taxon>
        <taxon>Planctomycetota</taxon>
        <taxon>Candidatus Brocadiia</taxon>
        <taxon>Candidatus Brocadiales</taxon>
        <taxon>Candidatus Brocadiaceae</taxon>
        <taxon>Candidatus Brocadia</taxon>
    </lineage>
</organism>
<evidence type="ECO:0000313" key="1">
    <source>
        <dbReference type="EMBL" id="GAN35279.1"/>
    </source>
</evidence>
<keyword evidence="2" id="KW-1185">Reference proteome</keyword>